<gene>
    <name evidence="3" type="ORF">BJY16_008778</name>
</gene>
<dbReference type="Pfam" id="PF01337">
    <property type="entry name" value="Barstar"/>
    <property type="match status" value="1"/>
</dbReference>
<dbReference type="Proteomes" id="UP000546162">
    <property type="component" value="Unassembled WGS sequence"/>
</dbReference>
<dbReference type="InterPro" id="IPR035905">
    <property type="entry name" value="Barstar-like_sf"/>
</dbReference>
<dbReference type="SUPFAM" id="SSF52038">
    <property type="entry name" value="Barstar-related"/>
    <property type="match status" value="1"/>
</dbReference>
<dbReference type="Gene3D" id="3.30.370.10">
    <property type="entry name" value="Barstar-like"/>
    <property type="match status" value="1"/>
</dbReference>
<reference evidence="3 4" key="1">
    <citation type="submission" date="2020-08" db="EMBL/GenBank/DDBJ databases">
        <title>Sequencing the genomes of 1000 actinobacteria strains.</title>
        <authorList>
            <person name="Klenk H.-P."/>
        </authorList>
    </citation>
    <scope>NUCLEOTIDE SEQUENCE [LARGE SCALE GENOMIC DNA]</scope>
    <source>
        <strain evidence="3 4">DSM 45809</strain>
    </source>
</reference>
<evidence type="ECO:0000259" key="2">
    <source>
        <dbReference type="Pfam" id="PF01337"/>
    </source>
</evidence>
<dbReference type="EMBL" id="JACHNB010000001">
    <property type="protein sequence ID" value="MBB4745319.1"/>
    <property type="molecule type" value="Genomic_DNA"/>
</dbReference>
<keyword evidence="4" id="KW-1185">Reference proteome</keyword>
<organism evidence="3 4">
    <name type="scientific">Actinoplanes octamycinicus</name>
    <dbReference type="NCBI Taxonomy" id="135948"/>
    <lineage>
        <taxon>Bacteria</taxon>
        <taxon>Bacillati</taxon>
        <taxon>Actinomycetota</taxon>
        <taxon>Actinomycetes</taxon>
        <taxon>Micromonosporales</taxon>
        <taxon>Micromonosporaceae</taxon>
        <taxon>Actinoplanes</taxon>
    </lineage>
</organism>
<proteinExistence type="inferred from homology"/>
<feature type="domain" description="Barstar (barnase inhibitor)" evidence="2">
    <location>
        <begin position="306"/>
        <end position="370"/>
    </location>
</feature>
<name>A0A7W7H7J7_9ACTN</name>
<sequence>MSGGFPWLLVDQNIDDGDAVVAACADIDGLFADPGEPPVERYTVLGCAPAGRLRAACDGYGPAWLGNIGLETIHRPESKHPRECWECTEELLDLTVVSARPAGYGVFDVVLEGRLRIDPEHRKRRRGPDRAPEADGYVLTGITGEGEEMFGTCQDVSGVFRPRPEPLPKPATLIGCRPEPRLRRAIDAQQRGAARHRRMIIASIYSVADDGTATHMLDSGLGAEVAGVRPSVLGDGLLDVTFESSYGDAIKGGRPTGAREIWELWRRGRPEKPGLWADFPPALRHEWAGAALAHHRPGPDRRSGRTYHLDGRYITDEDGFYCAIGEAINGPGGYFGWNAGALHDCLLGDWGAAPGFRLIWHDSEVARRHLVPGYDRRDWCPAVTMDHLLAWLAEDGVEVELR</sequence>
<comment type="similarity">
    <text evidence="1">Belongs to the barstar family.</text>
</comment>
<accession>A0A7W7H7J7</accession>
<dbReference type="InterPro" id="IPR000468">
    <property type="entry name" value="Barstar"/>
</dbReference>
<evidence type="ECO:0000256" key="1">
    <source>
        <dbReference type="ARBA" id="ARBA00006845"/>
    </source>
</evidence>
<evidence type="ECO:0000313" key="4">
    <source>
        <dbReference type="Proteomes" id="UP000546162"/>
    </source>
</evidence>
<protein>
    <recommendedName>
        <fullName evidence="2">Barstar (barnase inhibitor) domain-containing protein</fullName>
    </recommendedName>
</protein>
<dbReference type="RefSeq" id="WP_185045587.1">
    <property type="nucleotide sequence ID" value="NZ_BOMR01000137.1"/>
</dbReference>
<evidence type="ECO:0000313" key="3">
    <source>
        <dbReference type="EMBL" id="MBB4745319.1"/>
    </source>
</evidence>
<comment type="caution">
    <text evidence="3">The sequence shown here is derived from an EMBL/GenBank/DDBJ whole genome shotgun (WGS) entry which is preliminary data.</text>
</comment>
<dbReference type="AlphaFoldDB" id="A0A7W7H7J7"/>